<feature type="transmembrane region" description="Helical" evidence="1">
    <location>
        <begin position="59"/>
        <end position="83"/>
    </location>
</feature>
<evidence type="ECO:0000313" key="3">
    <source>
        <dbReference type="Proteomes" id="UP000737018"/>
    </source>
</evidence>
<name>A0A8J4R034_9ROSI</name>
<organism evidence="2 3">
    <name type="scientific">Castanea mollissima</name>
    <name type="common">Chinese chestnut</name>
    <dbReference type="NCBI Taxonomy" id="60419"/>
    <lineage>
        <taxon>Eukaryota</taxon>
        <taxon>Viridiplantae</taxon>
        <taxon>Streptophyta</taxon>
        <taxon>Embryophyta</taxon>
        <taxon>Tracheophyta</taxon>
        <taxon>Spermatophyta</taxon>
        <taxon>Magnoliopsida</taxon>
        <taxon>eudicotyledons</taxon>
        <taxon>Gunneridae</taxon>
        <taxon>Pentapetalae</taxon>
        <taxon>rosids</taxon>
        <taxon>fabids</taxon>
        <taxon>Fagales</taxon>
        <taxon>Fagaceae</taxon>
        <taxon>Castanea</taxon>
    </lineage>
</organism>
<reference evidence="2" key="1">
    <citation type="submission" date="2020-03" db="EMBL/GenBank/DDBJ databases">
        <title>Castanea mollissima Vanexum genome sequencing.</title>
        <authorList>
            <person name="Staton M."/>
        </authorList>
    </citation>
    <scope>NUCLEOTIDE SEQUENCE</scope>
    <source>
        <tissue evidence="2">Leaf</tissue>
    </source>
</reference>
<evidence type="ECO:0000256" key="1">
    <source>
        <dbReference type="SAM" id="Phobius"/>
    </source>
</evidence>
<sequence length="476" mass="53227">MKTVRKVRNELWEFDPLSRRESVLSSFRFQNQNIPKAKGKSHSLLYFPAHQVDFLDMHYLSWLLIIISTTVLLQALGAASVAVPSSNCYVLDNSSHILDFSDWVGQPFQYEGKDSDLVVRFCKDVESRSQKGYIDFGQFDKLNYFVTGSGKVDFVQHTVPSHSWFTSRRKSDISDFFNGDLMNCEQSYDKMGRTAQVNIICGSCLNGECKGGLGCICNVTYESTCRVLVDLAIPCERSGPRVFEGFTVGFHPRSWEIVYNGMTQLGFEKSHHDFSFRTEQVHVALYMTAIASLSNLVRNPIIKVFPEDGLEVSLSGSGATGKPPTTLSPTVLIVDWRCEKARDTPYEVNITIPVEGYEPIQFILTKMCEYRQDQREDGTRGWAIFGVTSCICIVLSSLFCCGGFIYNTRVERLHGIDALPGMTILSACLETVSGAGQSYSRAADRNSVFASEAYWEGPPVHAQGEGRTSVRKYGSI</sequence>
<dbReference type="EMBL" id="JRKL02001581">
    <property type="protein sequence ID" value="KAF3963186.1"/>
    <property type="molecule type" value="Genomic_DNA"/>
</dbReference>
<keyword evidence="3" id="KW-1185">Reference proteome</keyword>
<evidence type="ECO:0000313" key="2">
    <source>
        <dbReference type="EMBL" id="KAF3963186.1"/>
    </source>
</evidence>
<gene>
    <name evidence="2" type="ORF">CMV_012406</name>
</gene>
<dbReference type="PANTHER" id="PTHR35752:SF1">
    <property type="entry name" value="G-PROTEIN COUPLED RECEPTOR"/>
    <property type="match status" value="1"/>
</dbReference>
<proteinExistence type="predicted"/>
<dbReference type="AlphaFoldDB" id="A0A8J4R034"/>
<keyword evidence="1" id="KW-1133">Transmembrane helix</keyword>
<keyword evidence="1" id="KW-0812">Transmembrane</keyword>
<feature type="transmembrane region" description="Helical" evidence="1">
    <location>
        <begin position="382"/>
        <end position="406"/>
    </location>
</feature>
<keyword evidence="1" id="KW-0472">Membrane</keyword>
<dbReference type="PANTHER" id="PTHR35752">
    <property type="entry name" value="G-PROTEIN COUPLED RECEPTOR"/>
    <property type="match status" value="1"/>
</dbReference>
<dbReference type="OrthoDB" id="1848995at2759"/>
<evidence type="ECO:0008006" key="4">
    <source>
        <dbReference type="Google" id="ProtNLM"/>
    </source>
</evidence>
<protein>
    <recommendedName>
        <fullName evidence="4">AT4G36440-like protein</fullName>
    </recommendedName>
</protein>
<comment type="caution">
    <text evidence="2">The sequence shown here is derived from an EMBL/GenBank/DDBJ whole genome shotgun (WGS) entry which is preliminary data.</text>
</comment>
<accession>A0A8J4R034</accession>
<dbReference type="Proteomes" id="UP000737018">
    <property type="component" value="Unassembled WGS sequence"/>
</dbReference>